<gene>
    <name evidence="1" type="ORF">WS67_05735</name>
</gene>
<protein>
    <submittedName>
        <fullName evidence="1">Uncharacterized protein</fullName>
    </submittedName>
</protein>
<dbReference type="AlphaFoldDB" id="A0A103E6P4"/>
<organism evidence="1 2">
    <name type="scientific">Burkholderia singularis</name>
    <dbReference type="NCBI Taxonomy" id="1503053"/>
    <lineage>
        <taxon>Bacteria</taxon>
        <taxon>Pseudomonadati</taxon>
        <taxon>Pseudomonadota</taxon>
        <taxon>Betaproteobacteria</taxon>
        <taxon>Burkholderiales</taxon>
        <taxon>Burkholderiaceae</taxon>
        <taxon>Burkholderia</taxon>
        <taxon>pseudomallei group</taxon>
    </lineage>
</organism>
<dbReference type="Proteomes" id="UP000062788">
    <property type="component" value="Unassembled WGS sequence"/>
</dbReference>
<reference evidence="1 2" key="1">
    <citation type="submission" date="2015-11" db="EMBL/GenBank/DDBJ databases">
        <title>Expanding the genomic diversity of Burkholderia species for the development of highly accurate diagnostics.</title>
        <authorList>
            <person name="Sahl J."/>
            <person name="Keim P."/>
            <person name="Wagner D."/>
        </authorList>
    </citation>
    <scope>NUCLEOTIDE SEQUENCE [LARGE SCALE GENOMIC DNA]</scope>
    <source>
        <strain evidence="1 2">TSV85</strain>
    </source>
</reference>
<keyword evidence="2" id="KW-1185">Reference proteome</keyword>
<sequence>MLRAKRRRRSRISGNAASRDWRGCGVFASGARVPTLRRRAAIRCGIARGRDCGGAACAFAGCSQPRHDGWAVRQRAVACRCKRGLTAGLGGDGSAA</sequence>
<accession>A0A103E6P4</accession>
<name>A0A103E6P4_9BURK</name>
<evidence type="ECO:0000313" key="2">
    <source>
        <dbReference type="Proteomes" id="UP000062788"/>
    </source>
</evidence>
<comment type="caution">
    <text evidence="1">The sequence shown here is derived from an EMBL/GenBank/DDBJ whole genome shotgun (WGS) entry which is preliminary data.</text>
</comment>
<proteinExistence type="predicted"/>
<dbReference type="EMBL" id="LOWA01000014">
    <property type="protein sequence ID" value="KVE29351.1"/>
    <property type="molecule type" value="Genomic_DNA"/>
</dbReference>
<evidence type="ECO:0000313" key="1">
    <source>
        <dbReference type="EMBL" id="KVE29351.1"/>
    </source>
</evidence>